<reference evidence="2" key="1">
    <citation type="submission" date="2010-08" db="EMBL/GenBank/DDBJ databases">
        <authorList>
            <consortium name="Caenorhabditis japonica Sequencing Consortium"/>
            <person name="Wilson R.K."/>
        </authorList>
    </citation>
    <scope>NUCLEOTIDE SEQUENCE [LARGE SCALE GENOMIC DNA]</scope>
    <source>
        <strain evidence="2">DF5081</strain>
    </source>
</reference>
<proteinExistence type="predicted"/>
<accession>A0A8R1ETG9</accession>
<dbReference type="EnsemblMetazoa" id="CJA39987.1">
    <property type="protein sequence ID" value="CJA39987.1"/>
    <property type="gene ID" value="WBGene00215835"/>
</dbReference>
<dbReference type="PANTHER" id="PTHR46513:SF13">
    <property type="entry name" value="EGF-LIKE DOMAIN-CONTAINING PROTEIN"/>
    <property type="match status" value="1"/>
</dbReference>
<dbReference type="SUPFAM" id="SSF63825">
    <property type="entry name" value="YWTD domain"/>
    <property type="match status" value="1"/>
</dbReference>
<evidence type="ECO:0000313" key="1">
    <source>
        <dbReference type="EnsemblMetazoa" id="CJA39987.1"/>
    </source>
</evidence>
<sequence>FTESGDPDNEVVFNYQENIYVSRARDTRTRTLIVNSTGSITSLSIDPLNRLIFWTTGGPVPRILSAYLDGTPIPQPFKPSSSQPHLALVERNIFDPKSLVIDTPNERIYWIDGFKRTIETVTLDGKDRRTVRKFELGDQPVVMDILGSYIYLVTNQGSLVKMHKFTGKIEKYTQKVRDISPRMKLRIAHPAKHTVSHIAHQKNPCQSSYCPSETVCVPMADVKKRPTHPEMSVRSRQILRGVHQKSVYDFATKTKRLHNVETISAITTPTVVPL</sequence>
<dbReference type="AlphaFoldDB" id="A0A8R1ETG9"/>
<reference evidence="1" key="2">
    <citation type="submission" date="2022-06" db="UniProtKB">
        <authorList>
            <consortium name="EnsemblMetazoa"/>
        </authorList>
    </citation>
    <scope>IDENTIFICATION</scope>
    <source>
        <strain evidence="1">DF5081</strain>
    </source>
</reference>
<dbReference type="InterPro" id="IPR011042">
    <property type="entry name" value="6-blade_b-propeller_TolB-like"/>
</dbReference>
<dbReference type="InterPro" id="IPR000033">
    <property type="entry name" value="LDLR_classB_rpt"/>
</dbReference>
<organism evidence="1 2">
    <name type="scientific">Caenorhabditis japonica</name>
    <dbReference type="NCBI Taxonomy" id="281687"/>
    <lineage>
        <taxon>Eukaryota</taxon>
        <taxon>Metazoa</taxon>
        <taxon>Ecdysozoa</taxon>
        <taxon>Nematoda</taxon>
        <taxon>Chromadorea</taxon>
        <taxon>Rhabditida</taxon>
        <taxon>Rhabditina</taxon>
        <taxon>Rhabditomorpha</taxon>
        <taxon>Rhabditoidea</taxon>
        <taxon>Rhabditidae</taxon>
        <taxon>Peloderinae</taxon>
        <taxon>Caenorhabditis</taxon>
    </lineage>
</organism>
<dbReference type="InterPro" id="IPR050778">
    <property type="entry name" value="Cueball_EGF_LRP_Nidogen"/>
</dbReference>
<dbReference type="Gene3D" id="2.120.10.30">
    <property type="entry name" value="TolB, C-terminal domain"/>
    <property type="match status" value="1"/>
</dbReference>
<dbReference type="PANTHER" id="PTHR46513">
    <property type="entry name" value="VITELLOGENIN RECEPTOR-LIKE PROTEIN-RELATED-RELATED"/>
    <property type="match status" value="1"/>
</dbReference>
<dbReference type="SMART" id="SM00135">
    <property type="entry name" value="LY"/>
    <property type="match status" value="2"/>
</dbReference>
<name>A0A8R1ETG9_CAEJA</name>
<protein>
    <submittedName>
        <fullName evidence="1">Uncharacterized protein</fullName>
    </submittedName>
</protein>
<evidence type="ECO:0000313" key="2">
    <source>
        <dbReference type="Proteomes" id="UP000005237"/>
    </source>
</evidence>
<keyword evidence="2" id="KW-1185">Reference proteome</keyword>
<dbReference type="Proteomes" id="UP000005237">
    <property type="component" value="Unassembled WGS sequence"/>
</dbReference>